<proteinExistence type="predicted"/>
<sequence>MARLPQAPPPSSEIAATAAAARVFAGTSGWAYPTWKPDFYPDRTPAKRFLEFYSRKLSSVEVNYTFRAFPTAAMLEGWLASTPDFFRFSFKAPQRITHIKRLANCESDVAYFVSVLEPARQAGKLGLLLFQLPPNLKADAARLESFLSAPALRGPGALSIAFEFRHESWFNDEIYAILRSHNAALCIAESDDLATPEVHTAPAFTSFRLRRTGAYTPAELDAFVERFATLAANRDVYVYFKHEDEPSGALNAVAFLEGIAARKAKQ</sequence>
<dbReference type="AlphaFoldDB" id="A0A4Q7YU69"/>
<dbReference type="InterPro" id="IPR036520">
    <property type="entry name" value="UPF0759_sf"/>
</dbReference>
<dbReference type="EMBL" id="SHKW01000001">
    <property type="protein sequence ID" value="RZU41130.1"/>
    <property type="molecule type" value="Genomic_DNA"/>
</dbReference>
<dbReference type="PANTHER" id="PTHR30348:SF4">
    <property type="entry name" value="DUF72 DOMAIN-CONTAINING PROTEIN"/>
    <property type="match status" value="1"/>
</dbReference>
<evidence type="ECO:0000313" key="2">
    <source>
        <dbReference type="Proteomes" id="UP000292958"/>
    </source>
</evidence>
<dbReference type="InterPro" id="IPR002763">
    <property type="entry name" value="DUF72"/>
</dbReference>
<organism evidence="1 2">
    <name type="scientific">Edaphobacter modestus</name>
    <dbReference type="NCBI Taxonomy" id="388466"/>
    <lineage>
        <taxon>Bacteria</taxon>
        <taxon>Pseudomonadati</taxon>
        <taxon>Acidobacteriota</taxon>
        <taxon>Terriglobia</taxon>
        <taxon>Terriglobales</taxon>
        <taxon>Acidobacteriaceae</taxon>
        <taxon>Edaphobacter</taxon>
    </lineage>
</organism>
<name>A0A4Q7YU69_9BACT</name>
<accession>A0A4Q7YU69</accession>
<keyword evidence="2" id="KW-1185">Reference proteome</keyword>
<protein>
    <submittedName>
        <fullName evidence="1">Uncharacterized protein YecE (DUF72 family)</fullName>
    </submittedName>
</protein>
<gene>
    <name evidence="1" type="ORF">BDD14_2629</name>
</gene>
<dbReference type="RefSeq" id="WP_242617913.1">
    <property type="nucleotide sequence ID" value="NZ_SHKW01000001.1"/>
</dbReference>
<comment type="caution">
    <text evidence="1">The sequence shown here is derived from an EMBL/GenBank/DDBJ whole genome shotgun (WGS) entry which is preliminary data.</text>
</comment>
<dbReference type="Proteomes" id="UP000292958">
    <property type="component" value="Unassembled WGS sequence"/>
</dbReference>
<dbReference type="Gene3D" id="3.20.20.410">
    <property type="entry name" value="Protein of unknown function UPF0759"/>
    <property type="match status" value="1"/>
</dbReference>
<dbReference type="SUPFAM" id="SSF117396">
    <property type="entry name" value="TM1631-like"/>
    <property type="match status" value="1"/>
</dbReference>
<reference evidence="1 2" key="1">
    <citation type="submission" date="2019-02" db="EMBL/GenBank/DDBJ databases">
        <title>Genomic Encyclopedia of Archaeal and Bacterial Type Strains, Phase II (KMG-II): from individual species to whole genera.</title>
        <authorList>
            <person name="Goeker M."/>
        </authorList>
    </citation>
    <scope>NUCLEOTIDE SEQUENCE [LARGE SCALE GENOMIC DNA]</scope>
    <source>
        <strain evidence="1 2">DSM 18101</strain>
    </source>
</reference>
<dbReference type="PANTHER" id="PTHR30348">
    <property type="entry name" value="UNCHARACTERIZED PROTEIN YECE"/>
    <property type="match status" value="1"/>
</dbReference>
<evidence type="ECO:0000313" key="1">
    <source>
        <dbReference type="EMBL" id="RZU41130.1"/>
    </source>
</evidence>
<dbReference type="Pfam" id="PF01904">
    <property type="entry name" value="DUF72"/>
    <property type="match status" value="1"/>
</dbReference>